<name>A0ABW3S4I0_9BACL</name>
<evidence type="ECO:0000313" key="4">
    <source>
        <dbReference type="EMBL" id="MFD1179534.1"/>
    </source>
</evidence>
<dbReference type="RefSeq" id="WP_379321959.1">
    <property type="nucleotide sequence ID" value="NZ_JBHTLM010000033.1"/>
</dbReference>
<dbReference type="EMBL" id="JBHTLM010000033">
    <property type="protein sequence ID" value="MFD1179534.1"/>
    <property type="molecule type" value="Genomic_DNA"/>
</dbReference>
<evidence type="ECO:0000256" key="2">
    <source>
        <dbReference type="PROSITE-ProRule" id="PRU00335"/>
    </source>
</evidence>
<dbReference type="InterPro" id="IPR001647">
    <property type="entry name" value="HTH_TetR"/>
</dbReference>
<evidence type="ECO:0000259" key="3">
    <source>
        <dbReference type="PROSITE" id="PS50977"/>
    </source>
</evidence>
<dbReference type="SUPFAM" id="SSF46689">
    <property type="entry name" value="Homeodomain-like"/>
    <property type="match status" value="1"/>
</dbReference>
<dbReference type="PANTHER" id="PTHR43479">
    <property type="entry name" value="ACREF/ENVCD OPERON REPRESSOR-RELATED"/>
    <property type="match status" value="1"/>
</dbReference>
<protein>
    <submittedName>
        <fullName evidence="4">TetR/AcrR family transcriptional regulator</fullName>
    </submittedName>
</protein>
<dbReference type="InterPro" id="IPR050624">
    <property type="entry name" value="HTH-type_Tx_Regulator"/>
</dbReference>
<proteinExistence type="predicted"/>
<dbReference type="Proteomes" id="UP001597262">
    <property type="component" value="Unassembled WGS sequence"/>
</dbReference>
<dbReference type="PROSITE" id="PS50977">
    <property type="entry name" value="HTH_TETR_2"/>
    <property type="match status" value="1"/>
</dbReference>
<organism evidence="4 5">
    <name type="scientific">Paenibacillus puldeungensis</name>
    <dbReference type="NCBI Taxonomy" id="696536"/>
    <lineage>
        <taxon>Bacteria</taxon>
        <taxon>Bacillati</taxon>
        <taxon>Bacillota</taxon>
        <taxon>Bacilli</taxon>
        <taxon>Bacillales</taxon>
        <taxon>Paenibacillaceae</taxon>
        <taxon>Paenibacillus</taxon>
    </lineage>
</organism>
<dbReference type="PANTHER" id="PTHR43479:SF22">
    <property type="entry name" value="TRANSCRIPTIONAL REGULATOR, TETR FAMILY"/>
    <property type="match status" value="1"/>
</dbReference>
<comment type="caution">
    <text evidence="4">The sequence shown here is derived from an EMBL/GenBank/DDBJ whole genome shotgun (WGS) entry which is preliminary data.</text>
</comment>
<dbReference type="PRINTS" id="PR00455">
    <property type="entry name" value="HTHTETR"/>
</dbReference>
<dbReference type="InterPro" id="IPR009057">
    <property type="entry name" value="Homeodomain-like_sf"/>
</dbReference>
<feature type="domain" description="HTH tetR-type" evidence="3">
    <location>
        <begin position="6"/>
        <end position="66"/>
    </location>
</feature>
<accession>A0ABW3S4I0</accession>
<sequence length="303" mass="34648">MSTPSQEKKKIILRTAMQLFAAKGASATSMQELAEACGMSKGSLYLHFKSKEELELSLFDYCYQMLLDQLMQADLKTDLTPKQKMCRQLEIMLELVLELREFLLMQFRDWLKNGIFFPEPEAVKAYNIKLLSYAKDLLEAVYGPGIKPYVNDLIIIAYGMIGMYIRLLFDPSLHIKTSQIAAHLVHLLDISADSLLRTKPEPLLPENLLETFVKAGHCETQQGRHPLLAIRDLKESLDPLISDKVARQHALESLQILEEEILELRPRRAILQGMLANLSANHELKPKLTELDQLLQAYFQRLP</sequence>
<evidence type="ECO:0000313" key="5">
    <source>
        <dbReference type="Proteomes" id="UP001597262"/>
    </source>
</evidence>
<keyword evidence="5" id="KW-1185">Reference proteome</keyword>
<evidence type="ECO:0000256" key="1">
    <source>
        <dbReference type="ARBA" id="ARBA00023125"/>
    </source>
</evidence>
<gene>
    <name evidence="4" type="ORF">ACFQ3W_25000</name>
</gene>
<dbReference type="Pfam" id="PF00440">
    <property type="entry name" value="TetR_N"/>
    <property type="match status" value="1"/>
</dbReference>
<dbReference type="Gene3D" id="1.10.357.10">
    <property type="entry name" value="Tetracycline Repressor, domain 2"/>
    <property type="match status" value="1"/>
</dbReference>
<reference evidence="5" key="1">
    <citation type="journal article" date="2019" name="Int. J. Syst. Evol. Microbiol.">
        <title>The Global Catalogue of Microorganisms (GCM) 10K type strain sequencing project: providing services to taxonomists for standard genome sequencing and annotation.</title>
        <authorList>
            <consortium name="The Broad Institute Genomics Platform"/>
            <consortium name="The Broad Institute Genome Sequencing Center for Infectious Disease"/>
            <person name="Wu L."/>
            <person name="Ma J."/>
        </authorList>
    </citation>
    <scope>NUCLEOTIDE SEQUENCE [LARGE SCALE GENOMIC DNA]</scope>
    <source>
        <strain evidence="5">CCUG 59189</strain>
    </source>
</reference>
<keyword evidence="1 2" id="KW-0238">DNA-binding</keyword>
<feature type="DNA-binding region" description="H-T-H motif" evidence="2">
    <location>
        <begin position="29"/>
        <end position="48"/>
    </location>
</feature>